<dbReference type="OrthoDB" id="1862401at2759"/>
<dbReference type="Gene3D" id="3.30.559.10">
    <property type="entry name" value="Chloramphenicol acetyltransferase-like domain"/>
    <property type="match status" value="2"/>
</dbReference>
<dbReference type="GO" id="GO:0044550">
    <property type="term" value="P:secondary metabolite biosynthetic process"/>
    <property type="evidence" value="ECO:0007669"/>
    <property type="project" value="TreeGrafter"/>
</dbReference>
<reference evidence="2" key="1">
    <citation type="submission" date="2022-07" db="EMBL/GenBank/DDBJ databases">
        <title>Phylogenomic reconstructions and comparative analyses of Kickxellomycotina fungi.</title>
        <authorList>
            <person name="Reynolds N.K."/>
            <person name="Stajich J.E."/>
            <person name="Barry K."/>
            <person name="Grigoriev I.V."/>
            <person name="Crous P."/>
            <person name="Smith M.E."/>
        </authorList>
    </citation>
    <scope>NUCLEOTIDE SEQUENCE</scope>
    <source>
        <strain evidence="2">NBRC 105414</strain>
    </source>
</reference>
<accession>A0A9W8HK30</accession>
<dbReference type="PANTHER" id="PTHR31642:SF310">
    <property type="entry name" value="FATTY ALCOHOL:CAFFEOYL-COA ACYLTRANSFERASE"/>
    <property type="match status" value="1"/>
</dbReference>
<protein>
    <submittedName>
        <fullName evidence="2">Uncharacterized protein</fullName>
    </submittedName>
</protein>
<evidence type="ECO:0000313" key="2">
    <source>
        <dbReference type="EMBL" id="KAJ2784988.1"/>
    </source>
</evidence>
<evidence type="ECO:0000256" key="1">
    <source>
        <dbReference type="ARBA" id="ARBA00022679"/>
    </source>
</evidence>
<dbReference type="PANTHER" id="PTHR31642">
    <property type="entry name" value="TRICHOTHECENE 3-O-ACETYLTRANSFERASE"/>
    <property type="match status" value="1"/>
</dbReference>
<dbReference type="Proteomes" id="UP001140217">
    <property type="component" value="Unassembled WGS sequence"/>
</dbReference>
<dbReference type="Pfam" id="PF02458">
    <property type="entry name" value="Transferase"/>
    <property type="match status" value="2"/>
</dbReference>
<dbReference type="EMBL" id="JANBUL010000017">
    <property type="protein sequence ID" value="KAJ2784988.1"/>
    <property type="molecule type" value="Genomic_DNA"/>
</dbReference>
<dbReference type="InterPro" id="IPR050317">
    <property type="entry name" value="Plant_Fungal_Acyltransferase"/>
</dbReference>
<comment type="caution">
    <text evidence="2">The sequence shown here is derived from an EMBL/GenBank/DDBJ whole genome shotgun (WGS) entry which is preliminary data.</text>
</comment>
<dbReference type="InterPro" id="IPR023213">
    <property type="entry name" value="CAT-like_dom_sf"/>
</dbReference>
<sequence>MTYVSELKAFAETAETRTYDLHPLVGGCEFFVVSHYYYFENAGGDAGFMPTGLLEESFCELLREYPLMAGTMRTRRRGPPQITVDRDNLNLPDFRETQCDVEFSQAKAAKFAPSVLPGGLIVANRYSAHSNRRPEKLARAHVVRFKGGSGVLVYFGISHTLADGHAYVMVVRRWAELCAHLARTGSLADKPGTPLCFDAAAVEARMPAPTPPPGAVVSRTFMKGGLVTWLLSWLSLRTQSRIMRRMCGDMALDSHFYFISRDTVDEMHKSIRAVLPEDQRVSSNDVLSALYCAVVAQCVGRNAPAAAAAAGDGGAASAAKDNKSKDAPSASKKPELLEYVLPVDVRPRIKALSEYGFCGSAVLIYRVVVPLAELQGEVTPERLAVAATAVRRGTESVDVGYIQAYVKALATEPGAGLRPFVYPAGSAATLVATNHSRMGHYKVDFGWGAPTWANPVEDSMAPLAYMYPAPPGRDGHVLHLMTTKDLQDRMQQVPFWRDNVEFIR</sequence>
<gene>
    <name evidence="2" type="ORF">H4R18_000802</name>
</gene>
<name>A0A9W8HK30_9FUNG</name>
<keyword evidence="1" id="KW-0808">Transferase</keyword>
<proteinExistence type="predicted"/>
<dbReference type="AlphaFoldDB" id="A0A9W8HK30"/>
<evidence type="ECO:0000313" key="3">
    <source>
        <dbReference type="Proteomes" id="UP001140217"/>
    </source>
</evidence>
<organism evidence="2 3">
    <name type="scientific">Coemansia javaensis</name>
    <dbReference type="NCBI Taxonomy" id="2761396"/>
    <lineage>
        <taxon>Eukaryota</taxon>
        <taxon>Fungi</taxon>
        <taxon>Fungi incertae sedis</taxon>
        <taxon>Zoopagomycota</taxon>
        <taxon>Kickxellomycotina</taxon>
        <taxon>Kickxellomycetes</taxon>
        <taxon>Kickxellales</taxon>
        <taxon>Kickxellaceae</taxon>
        <taxon>Coemansia</taxon>
    </lineage>
</organism>
<keyword evidence="3" id="KW-1185">Reference proteome</keyword>
<dbReference type="GO" id="GO:0016747">
    <property type="term" value="F:acyltransferase activity, transferring groups other than amino-acyl groups"/>
    <property type="evidence" value="ECO:0007669"/>
    <property type="project" value="TreeGrafter"/>
</dbReference>